<dbReference type="NCBIfam" id="TIGR02532">
    <property type="entry name" value="IV_pilin_GFxxxE"/>
    <property type="match status" value="1"/>
</dbReference>
<proteinExistence type="predicted"/>
<dbReference type="InterPro" id="IPR012902">
    <property type="entry name" value="N_methyl_site"/>
</dbReference>
<keyword evidence="3" id="KW-1003">Cell membrane</keyword>
<evidence type="ECO:0000256" key="8">
    <source>
        <dbReference type="ARBA" id="ARBA00023136"/>
    </source>
</evidence>
<dbReference type="KEGG" id="fbl:Fbal_0218"/>
<evidence type="ECO:0000313" key="12">
    <source>
        <dbReference type="Proteomes" id="UP000006683"/>
    </source>
</evidence>
<dbReference type="AlphaFoldDB" id="E1SL38"/>
<dbReference type="RefSeq" id="WP_013343738.1">
    <property type="nucleotide sequence ID" value="NC_014541.1"/>
</dbReference>
<dbReference type="PRINTS" id="PR00885">
    <property type="entry name" value="BCTERIALGSPH"/>
</dbReference>
<keyword evidence="5" id="KW-0997">Cell inner membrane</keyword>
<protein>
    <recommendedName>
        <fullName evidence="2">Type II secretion system protein H</fullName>
    </recommendedName>
    <alternativeName>
        <fullName evidence="9">General secretion pathway protein H</fullName>
    </alternativeName>
</protein>
<dbReference type="Pfam" id="PF07963">
    <property type="entry name" value="N_methyl"/>
    <property type="match status" value="1"/>
</dbReference>
<name>E1SL38_FERBD</name>
<feature type="transmembrane region" description="Helical" evidence="10">
    <location>
        <begin position="21"/>
        <end position="40"/>
    </location>
</feature>
<dbReference type="STRING" id="550540.Fbal_0218"/>
<evidence type="ECO:0000256" key="9">
    <source>
        <dbReference type="ARBA" id="ARBA00030775"/>
    </source>
</evidence>
<gene>
    <name evidence="11" type="ordered locus">Fbal_0218</name>
</gene>
<keyword evidence="8 10" id="KW-0472">Membrane</keyword>
<evidence type="ECO:0000256" key="10">
    <source>
        <dbReference type="SAM" id="Phobius"/>
    </source>
</evidence>
<dbReference type="SUPFAM" id="SSF54523">
    <property type="entry name" value="Pili subunits"/>
    <property type="match status" value="1"/>
</dbReference>
<evidence type="ECO:0000256" key="6">
    <source>
        <dbReference type="ARBA" id="ARBA00022692"/>
    </source>
</evidence>
<dbReference type="Proteomes" id="UP000006683">
    <property type="component" value="Chromosome"/>
</dbReference>
<dbReference type="NCBIfam" id="TIGR01708">
    <property type="entry name" value="typeII_sec_gspH"/>
    <property type="match status" value="1"/>
</dbReference>
<reference evidence="11 12" key="1">
    <citation type="journal article" date="2010" name="Stand. Genomic Sci.">
        <title>Complete genome sequence of Ferrimonas balearica type strain (PAT).</title>
        <authorList>
            <person name="Nolan M."/>
            <person name="Sikorski J."/>
            <person name="Davenport K."/>
            <person name="Lucas S."/>
            <person name="Glavina Del Rio T."/>
            <person name="Tice H."/>
            <person name="Cheng J."/>
            <person name="Goodwin L."/>
            <person name="Pitluck S."/>
            <person name="Liolios K."/>
            <person name="Ivanova N."/>
            <person name="Mavromatis K."/>
            <person name="Ovchinnikova G."/>
            <person name="Pati A."/>
            <person name="Chen A."/>
            <person name="Palaniappan K."/>
            <person name="Land M."/>
            <person name="Hauser L."/>
            <person name="Chang Y."/>
            <person name="Jeffries C."/>
            <person name="Tapia R."/>
            <person name="Brettin T."/>
            <person name="Detter J."/>
            <person name="Han C."/>
            <person name="Yasawong M."/>
            <person name="Rohde M."/>
            <person name="Tindall B."/>
            <person name="Goker M."/>
            <person name="Woyke T."/>
            <person name="Bristow J."/>
            <person name="Eisen J."/>
            <person name="Markowitz V."/>
            <person name="Hugenholtz P."/>
            <person name="Kyrpides N."/>
            <person name="Klenk H."/>
            <person name="Lapidus A."/>
        </authorList>
    </citation>
    <scope>NUCLEOTIDE SEQUENCE [LARGE SCALE GENOMIC DNA]</scope>
    <source>
        <strain evidence="12">DSM 9799 / CCM 4581 / KCTC 23876 / PAT</strain>
    </source>
</reference>
<keyword evidence="6 10" id="KW-0812">Transmembrane</keyword>
<dbReference type="PROSITE" id="PS00409">
    <property type="entry name" value="PROKAR_NTER_METHYL"/>
    <property type="match status" value="1"/>
</dbReference>
<dbReference type="GO" id="GO:0005886">
    <property type="term" value="C:plasma membrane"/>
    <property type="evidence" value="ECO:0007669"/>
    <property type="project" value="UniProtKB-SubCell"/>
</dbReference>
<comment type="subcellular location">
    <subcellularLocation>
        <location evidence="1">Cell inner membrane</location>
        <topology evidence="1">Single-pass membrane protein</topology>
    </subcellularLocation>
</comment>
<evidence type="ECO:0000313" key="11">
    <source>
        <dbReference type="EMBL" id="ADN74432.1"/>
    </source>
</evidence>
<evidence type="ECO:0000256" key="1">
    <source>
        <dbReference type="ARBA" id="ARBA00004377"/>
    </source>
</evidence>
<dbReference type="InterPro" id="IPR045584">
    <property type="entry name" value="Pilin-like"/>
</dbReference>
<dbReference type="InterPro" id="IPR002416">
    <property type="entry name" value="T2SS_protein-GspH"/>
</dbReference>
<keyword evidence="4" id="KW-0488">Methylation</keyword>
<dbReference type="GO" id="GO:0015628">
    <property type="term" value="P:protein secretion by the type II secretion system"/>
    <property type="evidence" value="ECO:0007669"/>
    <property type="project" value="InterPro"/>
</dbReference>
<evidence type="ECO:0000256" key="2">
    <source>
        <dbReference type="ARBA" id="ARBA00021549"/>
    </source>
</evidence>
<evidence type="ECO:0000256" key="5">
    <source>
        <dbReference type="ARBA" id="ARBA00022519"/>
    </source>
</evidence>
<evidence type="ECO:0000256" key="3">
    <source>
        <dbReference type="ARBA" id="ARBA00022475"/>
    </source>
</evidence>
<dbReference type="EMBL" id="CP002209">
    <property type="protein sequence ID" value="ADN74432.1"/>
    <property type="molecule type" value="Genomic_DNA"/>
</dbReference>
<dbReference type="HOGENOM" id="CLU_111963_0_0_6"/>
<evidence type="ECO:0000256" key="7">
    <source>
        <dbReference type="ARBA" id="ARBA00022989"/>
    </source>
</evidence>
<dbReference type="InterPro" id="IPR049875">
    <property type="entry name" value="TypeII_GspH"/>
</dbReference>
<keyword evidence="12" id="KW-1185">Reference proteome</keyword>
<organism evidence="11 12">
    <name type="scientific">Ferrimonas balearica (strain DSM 9799 / CCM 4581 / KCTC 23876 / PAT)</name>
    <dbReference type="NCBI Taxonomy" id="550540"/>
    <lineage>
        <taxon>Bacteria</taxon>
        <taxon>Pseudomonadati</taxon>
        <taxon>Pseudomonadota</taxon>
        <taxon>Gammaproteobacteria</taxon>
        <taxon>Alteromonadales</taxon>
        <taxon>Ferrimonadaceae</taxon>
        <taxon>Ferrimonas</taxon>
    </lineage>
</organism>
<dbReference type="eggNOG" id="COG2165">
    <property type="taxonomic scope" value="Bacteria"/>
</dbReference>
<keyword evidence="7 10" id="KW-1133">Transmembrane helix</keyword>
<accession>E1SL38</accession>
<evidence type="ECO:0000256" key="4">
    <source>
        <dbReference type="ARBA" id="ARBA00022481"/>
    </source>
</evidence>
<dbReference type="GO" id="GO:0015627">
    <property type="term" value="C:type II protein secretion system complex"/>
    <property type="evidence" value="ECO:0007669"/>
    <property type="project" value="InterPro"/>
</dbReference>
<dbReference type="OrthoDB" id="6076129at2"/>
<dbReference type="Gene3D" id="3.55.40.10">
    <property type="entry name" value="minor pseudopilin epsh domain"/>
    <property type="match status" value="1"/>
</dbReference>
<dbReference type="GeneID" id="67180456"/>
<sequence>MVHAKPRQQASRQRGFTLLEILLVLVVMGLAAMSVTLVLGGDPRQEAMEKAGNEFRVVVGMALEEATLSGEQLGIVMEEDHYYFVRWNLDTEKWEPVGGDALYRDRNWPEGVEASLELEGMPLVQEDEDTESEFGLDESLFELSEEEKRKNPEPQLLLMPSGEMTGFTLLLLSDVPGQRDLELEMVGDPLGRINWLTELEEDPWQ</sequence>